<dbReference type="Gene3D" id="2.60.40.1120">
    <property type="entry name" value="Carboxypeptidase-like, regulatory domain"/>
    <property type="match status" value="1"/>
</dbReference>
<comment type="caution">
    <text evidence="6">The sequence shown here is derived from an EMBL/GenBank/DDBJ whole genome shotgun (WGS) entry which is preliminary data.</text>
</comment>
<evidence type="ECO:0000256" key="2">
    <source>
        <dbReference type="ARBA" id="ARBA00022525"/>
    </source>
</evidence>
<dbReference type="SUPFAM" id="SSF49464">
    <property type="entry name" value="Carboxypeptidase regulatory domain-like"/>
    <property type="match status" value="1"/>
</dbReference>
<reference evidence="6" key="1">
    <citation type="submission" date="2022-05" db="EMBL/GenBank/DDBJ databases">
        <authorList>
            <person name="Park J.-S."/>
        </authorList>
    </citation>
    <scope>NUCLEOTIDE SEQUENCE</scope>
    <source>
        <strain evidence="6">2012CJ34-3</strain>
    </source>
</reference>
<dbReference type="InterPro" id="IPR056861">
    <property type="entry name" value="HMCN1-like_VWA"/>
</dbReference>
<evidence type="ECO:0000256" key="4">
    <source>
        <dbReference type="SAM" id="SignalP"/>
    </source>
</evidence>
<keyword evidence="7" id="KW-1185">Reference proteome</keyword>
<dbReference type="InterPro" id="IPR052969">
    <property type="entry name" value="Thr-specific_kinase-like"/>
</dbReference>
<gene>
    <name evidence="6" type="ORF">M3P09_09455</name>
</gene>
<proteinExistence type="predicted"/>
<sequence>MKTLFKFILVLMISMQLQAQEKLISGKVSDESGIPLLGVTIVIKGTSKGTSTDFDGFYEIKAKEFDVLVFSYLGYVTEERKVKKLNTISLSLEIQKEALDEVVVVGYGIKRESKTLSYAVSTVRGVSVSKALSGKSAGVSIRGVATKKKHEKYSDPQSGQLTAGEINDLEKWNEWLAVLKNKKYKKIQNNWGFYLENKIEVLIIDDNSKPVSNVKVSLFNDLNEQIMSARTDVSGKVILFKDLNKICKDEYFVVQAICNNRILGKKITNNHQNVNFVLDYVNSSNDIDVMFTIDATGSMGDEINYLKSEIKNIISRLDNKIDKKRVALTFYRDEGDEYLVRDFDFNDDIEVVKEILSNQSAGGGGDYEEAVEEALKVALSKEWNKSAKSRLMFLLLDAPPHLNEENVSVIKEQIKIAQEKGIKIIPIVASGADKTVEFLMRFFSLSTNGTYVFLTDDSGIGNPHLKPTASDYKIEKLNDLIVRLIEKYSGIVG</sequence>
<dbReference type="Pfam" id="PF13715">
    <property type="entry name" value="CarbopepD_reg_2"/>
    <property type="match status" value="1"/>
</dbReference>
<feature type="domain" description="VWFA" evidence="5">
    <location>
        <begin position="288"/>
        <end position="477"/>
    </location>
</feature>
<dbReference type="CDD" id="cd00198">
    <property type="entry name" value="vWFA"/>
    <property type="match status" value="1"/>
</dbReference>
<dbReference type="SMART" id="SM00327">
    <property type="entry name" value="VWA"/>
    <property type="match status" value="1"/>
</dbReference>
<feature type="signal peptide" evidence="4">
    <location>
        <begin position="1"/>
        <end position="19"/>
    </location>
</feature>
<dbReference type="PANTHER" id="PTHR47763">
    <property type="entry name" value="ALPHA-PROTEIN KINASE VWKA"/>
    <property type="match status" value="1"/>
</dbReference>
<dbReference type="PROSITE" id="PS50234">
    <property type="entry name" value="VWFA"/>
    <property type="match status" value="1"/>
</dbReference>
<dbReference type="Proteomes" id="UP001165381">
    <property type="component" value="Unassembled WGS sequence"/>
</dbReference>
<keyword evidence="2" id="KW-0964">Secreted</keyword>
<evidence type="ECO:0000256" key="1">
    <source>
        <dbReference type="ARBA" id="ARBA00004613"/>
    </source>
</evidence>
<dbReference type="Pfam" id="PF25106">
    <property type="entry name" value="VWA_4"/>
    <property type="match status" value="1"/>
</dbReference>
<dbReference type="PANTHER" id="PTHR47763:SF1">
    <property type="entry name" value="DUF659 DOMAIN-CONTAINING PROTEIN"/>
    <property type="match status" value="1"/>
</dbReference>
<evidence type="ECO:0000313" key="7">
    <source>
        <dbReference type="Proteomes" id="UP001165381"/>
    </source>
</evidence>
<evidence type="ECO:0000259" key="5">
    <source>
        <dbReference type="PROSITE" id="PS50234"/>
    </source>
</evidence>
<name>A0ABT0QE49_9FLAO</name>
<evidence type="ECO:0000256" key="3">
    <source>
        <dbReference type="ARBA" id="ARBA00022729"/>
    </source>
</evidence>
<accession>A0ABT0QE49</accession>
<dbReference type="InterPro" id="IPR008969">
    <property type="entry name" value="CarboxyPept-like_regulatory"/>
</dbReference>
<protein>
    <submittedName>
        <fullName evidence="6">Carboxypeptidase-like regulatory domain-containing protein</fullName>
    </submittedName>
</protein>
<evidence type="ECO:0000313" key="6">
    <source>
        <dbReference type="EMBL" id="MCL6295220.1"/>
    </source>
</evidence>
<dbReference type="EMBL" id="JAMFLZ010000003">
    <property type="protein sequence ID" value="MCL6295220.1"/>
    <property type="molecule type" value="Genomic_DNA"/>
</dbReference>
<organism evidence="6 7">
    <name type="scientific">Jejuia spongiicola</name>
    <dbReference type="NCBI Taxonomy" id="2942207"/>
    <lineage>
        <taxon>Bacteria</taxon>
        <taxon>Pseudomonadati</taxon>
        <taxon>Bacteroidota</taxon>
        <taxon>Flavobacteriia</taxon>
        <taxon>Flavobacteriales</taxon>
        <taxon>Flavobacteriaceae</taxon>
        <taxon>Jejuia</taxon>
    </lineage>
</organism>
<keyword evidence="3 4" id="KW-0732">Signal</keyword>
<dbReference type="Gene3D" id="3.40.50.410">
    <property type="entry name" value="von Willebrand factor, type A domain"/>
    <property type="match status" value="1"/>
</dbReference>
<comment type="subcellular location">
    <subcellularLocation>
        <location evidence="1">Secreted</location>
    </subcellularLocation>
</comment>
<dbReference type="InterPro" id="IPR036465">
    <property type="entry name" value="vWFA_dom_sf"/>
</dbReference>
<dbReference type="InterPro" id="IPR002035">
    <property type="entry name" value="VWF_A"/>
</dbReference>
<dbReference type="SUPFAM" id="SSF53300">
    <property type="entry name" value="vWA-like"/>
    <property type="match status" value="1"/>
</dbReference>
<feature type="chain" id="PRO_5046742840" evidence="4">
    <location>
        <begin position="20"/>
        <end position="493"/>
    </location>
</feature>
<dbReference type="RefSeq" id="WP_249972947.1">
    <property type="nucleotide sequence ID" value="NZ_JAMFLZ010000003.1"/>
</dbReference>